<sequence>MNTNVTAILATYKLATIAEVIDGKAWYPRALQIAQQLAATYRVSLFTAAGVIAALSPRNKWDRNVLDAENLIAAFKADPASAATVKVCTFTSNKRKALTILEANPIKADEVCQILSGPKLQEFFSCIIGADNEVCIDGHAFCIWNAHRTGLADVPAIGVKLRRQIKADYIEAANEEGIAPAAMQAITWVVWRRLHGVA</sequence>
<reference evidence="3" key="2">
    <citation type="submission" date="2012-12" db="EMBL/GenBank/DDBJ databases">
        <title>Genomics of marine cyanopodoviruses.</title>
        <authorList>
            <person name="Huang S."/>
            <person name="Chen F."/>
        </authorList>
    </citation>
    <scope>NUCLEOTIDE SEQUENCE [LARGE SCALE GENOMIC DNA]</scope>
</reference>
<dbReference type="EMBL" id="JF974300">
    <property type="protein sequence ID" value="AET72529.1"/>
    <property type="molecule type" value="Genomic_DNA"/>
</dbReference>
<evidence type="ECO:0000313" key="4">
    <source>
        <dbReference type="Proteomes" id="UP000297398"/>
    </source>
</evidence>
<proteinExistence type="predicted"/>
<dbReference type="Pfam" id="PF23802">
    <property type="entry name" value="DUF7178"/>
    <property type="match status" value="1"/>
</dbReference>
<gene>
    <name evidence="2" type="ORF">S-CBP42_0036</name>
    <name evidence="1" type="ORF">SXGG_00032</name>
</gene>
<keyword evidence="3" id="KW-1185">Reference proteome</keyword>
<dbReference type="RefSeq" id="YP_009220220.1">
    <property type="nucleotide sequence ID" value="NC_029031.1"/>
</dbReference>
<dbReference type="EMBL" id="KC310805">
    <property type="protein sequence ID" value="AGK86687.1"/>
    <property type="molecule type" value="Genomic_DNA"/>
</dbReference>
<dbReference type="Proteomes" id="UP000030042">
    <property type="component" value="Segment"/>
</dbReference>
<dbReference type="InterPro" id="IPR055602">
    <property type="entry name" value="DUF7178"/>
</dbReference>
<evidence type="ECO:0000313" key="1">
    <source>
        <dbReference type="EMBL" id="AET72529.1"/>
    </source>
</evidence>
<reference evidence="1 4" key="1">
    <citation type="submission" date="2010-12" db="EMBL/GenBank/DDBJ databases">
        <title>The Genome Sequence of Synechococcus phage S-CBP42.</title>
        <authorList>
            <consortium name="The Broad Institute Genome Sequencing Platform"/>
            <person name="Henn M.R."/>
            <person name="Chen F."/>
            <person name="Wang K."/>
            <person name="Levin J."/>
            <person name="Malboeuf C."/>
            <person name="Casali M."/>
            <person name="Russ C."/>
            <person name="Lennon N."/>
            <person name="Chapman S.B."/>
            <person name="Erlich R."/>
            <person name="Young S.K."/>
            <person name="Yandava C."/>
            <person name="Zeng Q."/>
            <person name="Alvarado L."/>
            <person name="Anderson S."/>
            <person name="Berlin A."/>
            <person name="Chen Z."/>
            <person name="Freedman E."/>
            <person name="Gellesch M."/>
            <person name="Goldberg J."/>
            <person name="Green L."/>
            <person name="Griggs A."/>
            <person name="Gujja S."/>
            <person name="Heilman E.R."/>
            <person name="Heiman D."/>
            <person name="Hollinger A."/>
            <person name="Howarth C."/>
            <person name="Larson L."/>
            <person name="Mehta T."/>
            <person name="Pearson M."/>
            <person name="Roberts A."/>
            <person name="Ryan E."/>
            <person name="Saif S."/>
            <person name="Shea T."/>
            <person name="Shenoy N."/>
            <person name="Sisk P."/>
            <person name="Stolte C."/>
            <person name="Sykes S."/>
            <person name="White J."/>
            <person name="Haas B."/>
            <person name="Nusbaum C."/>
            <person name="Birren B."/>
        </authorList>
    </citation>
    <scope>NUCLEOTIDE SEQUENCE [LARGE SCALE GENOMIC DNA]</scope>
</reference>
<evidence type="ECO:0000313" key="2">
    <source>
        <dbReference type="EMBL" id="AGK86687.1"/>
    </source>
</evidence>
<dbReference type="GeneID" id="26646393"/>
<accession>G8EYE9</accession>
<dbReference type="KEGG" id="vg:26646393"/>
<name>G8EYE9_9CAUD</name>
<dbReference type="OrthoDB" id="9579at10239"/>
<dbReference type="Proteomes" id="UP000297398">
    <property type="component" value="Segment"/>
</dbReference>
<protein>
    <submittedName>
        <fullName evidence="1">Uncharacterized protein</fullName>
    </submittedName>
</protein>
<evidence type="ECO:0000313" key="3">
    <source>
        <dbReference type="Proteomes" id="UP000030042"/>
    </source>
</evidence>
<reference evidence="2 3" key="3">
    <citation type="journal article" date="2015" name="PLoS ONE">
        <title>Comparative Genomic and Phylogenomic Analyses Reveal a Conserved Core Genome Shared by Estuarine and Oceanic Cyanopodoviruses.</title>
        <authorList>
            <person name="Huang S."/>
            <person name="Zhang S."/>
            <person name="Jiao N."/>
            <person name="Chen F."/>
        </authorList>
    </citation>
    <scope>NUCLEOTIDE SEQUENCE [LARGE SCALE GENOMIC DNA]</scope>
</reference>
<organism evidence="1 4">
    <name type="scientific">Synechococcus phage S-CBP42</name>
    <dbReference type="NCBI Taxonomy" id="461711"/>
    <lineage>
        <taxon>Viruses</taxon>
        <taxon>Duplodnaviria</taxon>
        <taxon>Heunggongvirae</taxon>
        <taxon>Uroviricota</taxon>
        <taxon>Caudoviricetes</taxon>
        <taxon>Autographivirales</taxon>
        <taxon>Aegirvirus</taxon>
        <taxon>Aegirvirus SCBP42</taxon>
    </lineage>
</organism>